<gene>
    <name evidence="5" type="ORF">E4V82_03700</name>
</gene>
<name>A0A5N7IXL2_9CLOT</name>
<dbReference type="SUPFAM" id="SSF52058">
    <property type="entry name" value="L domain-like"/>
    <property type="match status" value="1"/>
</dbReference>
<dbReference type="InterPro" id="IPR003591">
    <property type="entry name" value="Leu-rich_rpt_typical-subtyp"/>
</dbReference>
<accession>A0A5N7IXL2</accession>
<dbReference type="Gene3D" id="2.60.40.1080">
    <property type="match status" value="1"/>
</dbReference>
<keyword evidence="1" id="KW-0433">Leucine-rich repeat</keyword>
<evidence type="ECO:0000256" key="3">
    <source>
        <dbReference type="SAM" id="SignalP"/>
    </source>
</evidence>
<dbReference type="PANTHER" id="PTHR18849:SF0">
    <property type="entry name" value="CILIA- AND FLAGELLA-ASSOCIATED PROTEIN 410-RELATED"/>
    <property type="match status" value="1"/>
</dbReference>
<dbReference type="Proteomes" id="UP000342249">
    <property type="component" value="Unassembled WGS sequence"/>
</dbReference>
<dbReference type="SMART" id="SM00369">
    <property type="entry name" value="LRR_TYP"/>
    <property type="match status" value="9"/>
</dbReference>
<dbReference type="Pfam" id="PF12799">
    <property type="entry name" value="LRR_4"/>
    <property type="match status" value="4"/>
</dbReference>
<dbReference type="GO" id="GO:0009274">
    <property type="term" value="C:peptidoglycan-based cell wall"/>
    <property type="evidence" value="ECO:0007669"/>
    <property type="project" value="UniProtKB-ARBA"/>
</dbReference>
<evidence type="ECO:0000313" key="6">
    <source>
        <dbReference type="Proteomes" id="UP000342249"/>
    </source>
</evidence>
<evidence type="ECO:0000256" key="2">
    <source>
        <dbReference type="ARBA" id="ARBA00022737"/>
    </source>
</evidence>
<dbReference type="PROSITE" id="PS51450">
    <property type="entry name" value="LRR"/>
    <property type="match status" value="9"/>
</dbReference>
<feature type="signal peptide" evidence="3">
    <location>
        <begin position="1"/>
        <end position="38"/>
    </location>
</feature>
<evidence type="ECO:0000256" key="1">
    <source>
        <dbReference type="ARBA" id="ARBA00022614"/>
    </source>
</evidence>
<dbReference type="InterPro" id="IPR003343">
    <property type="entry name" value="Big_2"/>
</dbReference>
<dbReference type="PANTHER" id="PTHR18849">
    <property type="entry name" value="LEUCINE RICH REPEAT PROTEIN"/>
    <property type="match status" value="1"/>
</dbReference>
<dbReference type="SUPFAM" id="SSF49373">
    <property type="entry name" value="Invasin/intimin cell-adhesion fragments"/>
    <property type="match status" value="1"/>
</dbReference>
<dbReference type="InterPro" id="IPR001611">
    <property type="entry name" value="Leu-rich_rpt"/>
</dbReference>
<organism evidence="5 6">
    <name type="scientific">Clostridium estertheticum</name>
    <dbReference type="NCBI Taxonomy" id="238834"/>
    <lineage>
        <taxon>Bacteria</taxon>
        <taxon>Bacillati</taxon>
        <taxon>Bacillota</taxon>
        <taxon>Clostridia</taxon>
        <taxon>Eubacteriales</taxon>
        <taxon>Clostridiaceae</taxon>
        <taxon>Clostridium</taxon>
    </lineage>
</organism>
<dbReference type="FunFam" id="3.80.10.10:FF:001164">
    <property type="entry name" value="GH01279p"/>
    <property type="match status" value="1"/>
</dbReference>
<dbReference type="InterPro" id="IPR008964">
    <property type="entry name" value="Invasin/intimin_cell_adhesion"/>
</dbReference>
<comment type="caution">
    <text evidence="5">The sequence shown here is derived from an EMBL/GenBank/DDBJ whole genome shotgun (WGS) entry which is preliminary data.</text>
</comment>
<dbReference type="EMBL" id="SPSF01000014">
    <property type="protein sequence ID" value="MPQ61217.1"/>
    <property type="molecule type" value="Genomic_DNA"/>
</dbReference>
<dbReference type="Pfam" id="PF02368">
    <property type="entry name" value="Big_2"/>
    <property type="match status" value="1"/>
</dbReference>
<dbReference type="SMART" id="SM00635">
    <property type="entry name" value="BID_2"/>
    <property type="match status" value="1"/>
</dbReference>
<dbReference type="SMART" id="SM00365">
    <property type="entry name" value="LRR_SD22"/>
    <property type="match status" value="9"/>
</dbReference>
<dbReference type="InterPro" id="IPR032675">
    <property type="entry name" value="LRR_dom_sf"/>
</dbReference>
<dbReference type="Gene3D" id="3.80.10.10">
    <property type="entry name" value="Ribonuclease Inhibitor"/>
    <property type="match status" value="1"/>
</dbReference>
<feature type="chain" id="PRO_5030135147" description="BIG2 domain-containing protein" evidence="3">
    <location>
        <begin position="39"/>
        <end position="540"/>
    </location>
</feature>
<keyword evidence="2" id="KW-0677">Repeat</keyword>
<evidence type="ECO:0000259" key="4">
    <source>
        <dbReference type="SMART" id="SM00635"/>
    </source>
</evidence>
<evidence type="ECO:0000313" key="5">
    <source>
        <dbReference type="EMBL" id="MPQ61217.1"/>
    </source>
</evidence>
<dbReference type="AlphaFoldDB" id="A0A5N7IXL2"/>
<keyword evidence="3" id="KW-0732">Signal</keyword>
<protein>
    <recommendedName>
        <fullName evidence="4">BIG2 domain-containing protein</fullName>
    </recommendedName>
</protein>
<reference evidence="5 6" key="1">
    <citation type="journal article" date="2019" name="Lett. Appl. Microbiol.">
        <title>A case of 'blown pack' spoilage of vacuum-packaged pork likely associated with Clostridium estertheticum in Canada.</title>
        <authorList>
            <person name="Zhang P."/>
            <person name="Ward P."/>
            <person name="McMullen L.M."/>
            <person name="Yang X."/>
        </authorList>
    </citation>
    <scope>NUCLEOTIDE SEQUENCE [LARGE SCALE GENOMIC DNA]</scope>
    <source>
        <strain evidence="5 6">MA19</strain>
    </source>
</reference>
<dbReference type="InterPro" id="IPR025875">
    <property type="entry name" value="Leu-rich_rpt_4"/>
</dbReference>
<sequence length="540" mass="57727">MNKAFFKYRGYFNMKKKITSSFIIALMIAGITSSSAFATTANGSVVIGDKTFDLAYANDATNLTEITNAIIEGGEIYVKDFLGNWIDNTTGKIVNESVIPGENGNQVVIATVRANTFGATVNATSTQEGATQYQIFNGTTKISEITNLGTNTVIFPSKTVGDTVIIKLFNVSGVIVATTNVTLVAPIEISPIIKVTNISLNKTTDSLTVDGTDNLIATINPTDATNKAVNWTSSANNIATVDNNGKVTAVSKGTTTITATTKDGINTANCIVTVNGIVAVNSIVTFKDKKLEKVVRATINKPTGTLHKSDVVKIAKLPCEGEGISDISGIENLENLQNLDLYANSISDISALKGLINLKELFLSMSKISDISPLEGLTNLQILWLDGNQISDISSLKGLTNLQELNLASNQISDMSPLKELTNLGNLGLDANKISDISVLKGLTNLQKLKLGVNQISDITPLEGLTKLQVISLEFNQIRDISSLGKLSNLQQINLNANQISDISVLKGLVNLQELYLDSNQISDENLQSLQGELPNCSVY</sequence>
<feature type="domain" description="BIG2" evidence="4">
    <location>
        <begin position="194"/>
        <end position="271"/>
    </location>
</feature>
<proteinExistence type="predicted"/>